<evidence type="ECO:0000256" key="2">
    <source>
        <dbReference type="ARBA" id="ARBA00023015"/>
    </source>
</evidence>
<reference evidence="9 10" key="1">
    <citation type="journal article" date="2022" name="Nat. Ecol. Evol.">
        <title>A masculinizing supergene underlies an exaggerated male reproductive morph in a spider.</title>
        <authorList>
            <person name="Hendrickx F."/>
            <person name="De Corte Z."/>
            <person name="Sonet G."/>
            <person name="Van Belleghem S.M."/>
            <person name="Kostlbacher S."/>
            <person name="Vangestel C."/>
        </authorList>
    </citation>
    <scope>NUCLEOTIDE SEQUENCE [LARGE SCALE GENOMIC DNA]</scope>
    <source>
        <strain evidence="9">W744_W776</strain>
    </source>
</reference>
<dbReference type="Gene3D" id="4.10.280.10">
    <property type="entry name" value="Helix-loop-helix DNA-binding domain"/>
    <property type="match status" value="1"/>
</dbReference>
<dbReference type="GO" id="GO:0046983">
    <property type="term" value="F:protein dimerization activity"/>
    <property type="evidence" value="ECO:0007669"/>
    <property type="project" value="InterPro"/>
</dbReference>
<evidence type="ECO:0000256" key="1">
    <source>
        <dbReference type="ARBA" id="ARBA00007628"/>
    </source>
</evidence>
<dbReference type="Pfam" id="PF00010">
    <property type="entry name" value="HLH"/>
    <property type="match status" value="1"/>
</dbReference>
<evidence type="ECO:0000256" key="6">
    <source>
        <dbReference type="ARBA" id="ARBA00023242"/>
    </source>
</evidence>
<dbReference type="PANTHER" id="PTHR10328:SF3">
    <property type="entry name" value="PROTEIN MAX"/>
    <property type="match status" value="1"/>
</dbReference>
<dbReference type="InterPro" id="IPR011598">
    <property type="entry name" value="bHLH_dom"/>
</dbReference>
<evidence type="ECO:0000256" key="5">
    <source>
        <dbReference type="ARBA" id="ARBA00023163"/>
    </source>
</evidence>
<keyword evidence="4" id="KW-0010">Activator</keyword>
<gene>
    <name evidence="9" type="ORF">JTE90_024038</name>
</gene>
<dbReference type="SMART" id="SM00353">
    <property type="entry name" value="HLH"/>
    <property type="match status" value="1"/>
</dbReference>
<dbReference type="GO" id="GO:0003677">
    <property type="term" value="F:DNA binding"/>
    <property type="evidence" value="ECO:0007669"/>
    <property type="project" value="UniProtKB-KW"/>
</dbReference>
<evidence type="ECO:0000256" key="4">
    <source>
        <dbReference type="ARBA" id="ARBA00023159"/>
    </source>
</evidence>
<comment type="caution">
    <text evidence="9">The sequence shown here is derived from an EMBL/GenBank/DDBJ whole genome shotgun (WGS) entry which is preliminary data.</text>
</comment>
<evidence type="ECO:0000259" key="8">
    <source>
        <dbReference type="PROSITE" id="PS50888"/>
    </source>
</evidence>
<dbReference type="GO" id="GO:0090575">
    <property type="term" value="C:RNA polymerase II transcription regulator complex"/>
    <property type="evidence" value="ECO:0007669"/>
    <property type="project" value="TreeGrafter"/>
</dbReference>
<dbReference type="PANTHER" id="PTHR10328">
    <property type="entry name" value="PROTEIN MAX MYC-ASSOCIATED FACTOR X"/>
    <property type="match status" value="1"/>
</dbReference>
<feature type="coiled-coil region" evidence="7">
    <location>
        <begin position="71"/>
        <end position="98"/>
    </location>
</feature>
<dbReference type="EMBL" id="JAFNEN010000116">
    <property type="protein sequence ID" value="KAG8193675.1"/>
    <property type="molecule type" value="Genomic_DNA"/>
</dbReference>
<dbReference type="SUPFAM" id="SSF47459">
    <property type="entry name" value="HLH, helix-loop-helix DNA-binding domain"/>
    <property type="match status" value="1"/>
</dbReference>
<evidence type="ECO:0000313" key="9">
    <source>
        <dbReference type="EMBL" id="KAG8193675.1"/>
    </source>
</evidence>
<dbReference type="GO" id="GO:0003700">
    <property type="term" value="F:DNA-binding transcription factor activity"/>
    <property type="evidence" value="ECO:0007669"/>
    <property type="project" value="TreeGrafter"/>
</dbReference>
<keyword evidence="10" id="KW-1185">Reference proteome</keyword>
<dbReference type="PROSITE" id="PS50888">
    <property type="entry name" value="BHLH"/>
    <property type="match status" value="1"/>
</dbReference>
<keyword evidence="3" id="KW-0238">DNA-binding</keyword>
<dbReference type="FunFam" id="4.10.280.10:FF:000019">
    <property type="entry name" value="Myc proto-oncogene protein"/>
    <property type="match status" value="1"/>
</dbReference>
<keyword evidence="2" id="KW-0805">Transcription regulation</keyword>
<accession>A0AAV6VAI3</accession>
<proteinExistence type="inferred from homology"/>
<keyword evidence="7" id="KW-0175">Coiled coil</keyword>
<dbReference type="GO" id="GO:0045944">
    <property type="term" value="P:positive regulation of transcription by RNA polymerase II"/>
    <property type="evidence" value="ECO:0007669"/>
    <property type="project" value="TreeGrafter"/>
</dbReference>
<feature type="domain" description="BHLH" evidence="8">
    <location>
        <begin position="30"/>
        <end position="81"/>
    </location>
</feature>
<organism evidence="9 10">
    <name type="scientific">Oedothorax gibbosus</name>
    <dbReference type="NCBI Taxonomy" id="931172"/>
    <lineage>
        <taxon>Eukaryota</taxon>
        <taxon>Metazoa</taxon>
        <taxon>Ecdysozoa</taxon>
        <taxon>Arthropoda</taxon>
        <taxon>Chelicerata</taxon>
        <taxon>Arachnida</taxon>
        <taxon>Araneae</taxon>
        <taxon>Araneomorphae</taxon>
        <taxon>Entelegynae</taxon>
        <taxon>Araneoidea</taxon>
        <taxon>Linyphiidae</taxon>
        <taxon>Erigoninae</taxon>
        <taxon>Oedothorax</taxon>
    </lineage>
</organism>
<evidence type="ECO:0000313" key="10">
    <source>
        <dbReference type="Proteomes" id="UP000827092"/>
    </source>
</evidence>
<evidence type="ECO:0000256" key="3">
    <source>
        <dbReference type="ARBA" id="ARBA00023125"/>
    </source>
</evidence>
<dbReference type="Proteomes" id="UP000827092">
    <property type="component" value="Unassembled WGS sequence"/>
</dbReference>
<dbReference type="InterPro" id="IPR036638">
    <property type="entry name" value="HLH_DNA-bd_sf"/>
</dbReference>
<dbReference type="AlphaFoldDB" id="A0AAV6VAI3"/>
<keyword evidence="6" id="KW-0539">Nucleus</keyword>
<keyword evidence="5" id="KW-0804">Transcription</keyword>
<evidence type="ECO:0000256" key="7">
    <source>
        <dbReference type="SAM" id="Coils"/>
    </source>
</evidence>
<protein>
    <recommendedName>
        <fullName evidence="8">BHLH domain-containing protein</fullName>
    </recommendedName>
</protein>
<sequence>MEDVVDVEFIDVDGFSDSGKEYLFSGRSLGQRNYHNVLERQRRNNIKNGYLQLRDVVPNLVDKKVARIHILRKAIEYIRFLKEDITKKEQQLLDLKVLSPNTN</sequence>
<name>A0AAV6VAI3_9ARAC</name>
<comment type="similarity">
    <text evidence="1">Belongs to the MAX family.</text>
</comment>